<dbReference type="AlphaFoldDB" id="A0A0P8X3F4"/>
<protein>
    <submittedName>
        <fullName evidence="1">Uncharacterized protein</fullName>
    </submittedName>
</protein>
<organism evidence="1 2">
    <name type="scientific">Pseudomonas fluorescens</name>
    <dbReference type="NCBI Taxonomy" id="294"/>
    <lineage>
        <taxon>Bacteria</taxon>
        <taxon>Pseudomonadati</taxon>
        <taxon>Pseudomonadota</taxon>
        <taxon>Gammaproteobacteria</taxon>
        <taxon>Pseudomonadales</taxon>
        <taxon>Pseudomonadaceae</taxon>
        <taxon>Pseudomonas</taxon>
    </lineage>
</organism>
<sequence length="80" mass="8736">MPWRELKPMDLKVMFIADYLSGRLAFAFALAFDLLAPSRGRVEVLCRGQPGMDAGLAAYGHGWPIAAGPRSRTGARECRA</sequence>
<reference evidence="1 2" key="1">
    <citation type="submission" date="2015-09" db="EMBL/GenBank/DDBJ databases">
        <authorList>
            <person name="Jackson K.R."/>
            <person name="Lunt B.L."/>
            <person name="Fisher J.N.B."/>
            <person name="Gardner A.V."/>
            <person name="Bailey M.E."/>
            <person name="Deus L.M."/>
            <person name="Earl A.S."/>
            <person name="Gibby P.D."/>
            <person name="Hartmann K.A."/>
            <person name="Liu J.E."/>
            <person name="Manci A.M."/>
            <person name="Nielsen D.A."/>
            <person name="Solomon M.B."/>
            <person name="Breakwell D.P."/>
            <person name="Burnett S.H."/>
            <person name="Grose J.H."/>
        </authorList>
    </citation>
    <scope>NUCLEOTIDE SEQUENCE [LARGE SCALE GENOMIC DNA]</scope>
    <source>
        <strain evidence="1 2">S613</strain>
    </source>
</reference>
<accession>A0A0P8X3F4</accession>
<comment type="caution">
    <text evidence="1">The sequence shown here is derived from an EMBL/GenBank/DDBJ whole genome shotgun (WGS) entry which is preliminary data.</text>
</comment>
<dbReference type="Proteomes" id="UP000050349">
    <property type="component" value="Unassembled WGS sequence"/>
</dbReference>
<proteinExistence type="predicted"/>
<evidence type="ECO:0000313" key="1">
    <source>
        <dbReference type="EMBL" id="KPU60287.1"/>
    </source>
</evidence>
<name>A0A0P8X3F4_PSEFL</name>
<evidence type="ECO:0000313" key="2">
    <source>
        <dbReference type="Proteomes" id="UP000050349"/>
    </source>
</evidence>
<gene>
    <name evidence="1" type="ORF">AN403_4796</name>
</gene>
<dbReference type="PATRIC" id="fig|294.162.peg.2052"/>
<dbReference type="EMBL" id="LJXB01000070">
    <property type="protein sequence ID" value="KPU60287.1"/>
    <property type="molecule type" value="Genomic_DNA"/>
</dbReference>